<dbReference type="InterPro" id="IPR039261">
    <property type="entry name" value="FNR_nucleotide-bd"/>
</dbReference>
<evidence type="ECO:0000259" key="7">
    <source>
        <dbReference type="Pfam" id="PF00175"/>
    </source>
</evidence>
<evidence type="ECO:0000313" key="9">
    <source>
        <dbReference type="Proteomes" id="UP000821837"/>
    </source>
</evidence>
<reference evidence="8" key="1">
    <citation type="journal article" date="2020" name="Cell">
        <title>Large-Scale Comparative Analyses of Tick Genomes Elucidate Their Genetic Diversity and Vector Capacities.</title>
        <authorList>
            <consortium name="Tick Genome and Microbiome Consortium (TIGMIC)"/>
            <person name="Jia N."/>
            <person name="Wang J."/>
            <person name="Shi W."/>
            <person name="Du L."/>
            <person name="Sun Y."/>
            <person name="Zhan W."/>
            <person name="Jiang J.F."/>
            <person name="Wang Q."/>
            <person name="Zhang B."/>
            <person name="Ji P."/>
            <person name="Bell-Sakyi L."/>
            <person name="Cui X.M."/>
            <person name="Yuan T.T."/>
            <person name="Jiang B.G."/>
            <person name="Yang W.F."/>
            <person name="Lam T.T."/>
            <person name="Chang Q.C."/>
            <person name="Ding S.J."/>
            <person name="Wang X.J."/>
            <person name="Zhu J.G."/>
            <person name="Ruan X.D."/>
            <person name="Zhao L."/>
            <person name="Wei J.T."/>
            <person name="Ye R.Z."/>
            <person name="Que T.C."/>
            <person name="Du C.H."/>
            <person name="Zhou Y.H."/>
            <person name="Cheng J.X."/>
            <person name="Dai P.F."/>
            <person name="Guo W.B."/>
            <person name="Han X.H."/>
            <person name="Huang E.J."/>
            <person name="Li L.F."/>
            <person name="Wei W."/>
            <person name="Gao Y.C."/>
            <person name="Liu J.Z."/>
            <person name="Shao H.Z."/>
            <person name="Wang X."/>
            <person name="Wang C.C."/>
            <person name="Yang T.C."/>
            <person name="Huo Q.B."/>
            <person name="Li W."/>
            <person name="Chen H.Y."/>
            <person name="Chen S.E."/>
            <person name="Zhou L.G."/>
            <person name="Ni X.B."/>
            <person name="Tian J.H."/>
            <person name="Sheng Y."/>
            <person name="Liu T."/>
            <person name="Pan Y.S."/>
            <person name="Xia L.Y."/>
            <person name="Li J."/>
            <person name="Zhao F."/>
            <person name="Cao W.C."/>
        </authorList>
    </citation>
    <scope>NUCLEOTIDE SEQUENCE</scope>
    <source>
        <strain evidence="8">Rsan-2018</strain>
    </source>
</reference>
<keyword evidence="3 5" id="KW-0274">FAD</keyword>
<dbReference type="InterPro" id="IPR001834">
    <property type="entry name" value="CBR-like"/>
</dbReference>
<evidence type="ECO:0000256" key="5">
    <source>
        <dbReference type="PIRSR" id="PIRSR601834-1"/>
    </source>
</evidence>
<evidence type="ECO:0000256" key="6">
    <source>
        <dbReference type="SAM" id="Phobius"/>
    </source>
</evidence>
<keyword evidence="4" id="KW-0560">Oxidoreductase</keyword>
<dbReference type="PANTHER" id="PTHR19370">
    <property type="entry name" value="NADH-CYTOCHROME B5 REDUCTASE"/>
    <property type="match status" value="1"/>
</dbReference>
<dbReference type="Proteomes" id="UP000821837">
    <property type="component" value="Chromosome 6"/>
</dbReference>
<keyword evidence="9" id="KW-1185">Reference proteome</keyword>
<dbReference type="SUPFAM" id="SSF52343">
    <property type="entry name" value="Ferredoxin reductase-like, C-terminal NADP-linked domain"/>
    <property type="match status" value="1"/>
</dbReference>
<evidence type="ECO:0000256" key="4">
    <source>
        <dbReference type="ARBA" id="ARBA00023002"/>
    </source>
</evidence>
<dbReference type="InterPro" id="IPR001433">
    <property type="entry name" value="OxRdtase_FAD/NAD-bd"/>
</dbReference>
<dbReference type="PRINTS" id="PR00406">
    <property type="entry name" value="CYTB5RDTASE"/>
</dbReference>
<organism evidence="8 9">
    <name type="scientific">Rhipicephalus sanguineus</name>
    <name type="common">Brown dog tick</name>
    <name type="synonym">Ixodes sanguineus</name>
    <dbReference type="NCBI Taxonomy" id="34632"/>
    <lineage>
        <taxon>Eukaryota</taxon>
        <taxon>Metazoa</taxon>
        <taxon>Ecdysozoa</taxon>
        <taxon>Arthropoda</taxon>
        <taxon>Chelicerata</taxon>
        <taxon>Arachnida</taxon>
        <taxon>Acari</taxon>
        <taxon>Parasitiformes</taxon>
        <taxon>Ixodida</taxon>
        <taxon>Ixodoidea</taxon>
        <taxon>Ixodidae</taxon>
        <taxon>Rhipicephalinae</taxon>
        <taxon>Rhipicephalus</taxon>
        <taxon>Rhipicephalus</taxon>
    </lineage>
</organism>
<evidence type="ECO:0000256" key="1">
    <source>
        <dbReference type="ARBA" id="ARBA00001974"/>
    </source>
</evidence>
<keyword evidence="2 5" id="KW-0285">Flavoprotein</keyword>
<dbReference type="VEuPathDB" id="VectorBase:RSAN_044126"/>
<sequence length="232" mass="26433">MLPLSEHFDACTRQPLLLLAAGAGILILWARHNAVSPEKSARLLKNIHRDYIVLLKERLKVTHNTVLLRFELPSQDPVQGPKGKFEYAGRGRFVMESDSMLCIAWHIGLVAAGTGVTPMLQLLRHMFADVNAFTRVSMVDVNHSEEDIIMHKELDEYAQHQRRTFRLCHVLTKMPQRSRPLPTHAQYLAGPLTKAIMEEFLPQPSSYSVILLEVCQPALRNIGHDRQRVLVY</sequence>
<accession>A0A9D4SSY9</accession>
<reference evidence="8" key="2">
    <citation type="submission" date="2021-09" db="EMBL/GenBank/DDBJ databases">
        <authorList>
            <person name="Jia N."/>
            <person name="Wang J."/>
            <person name="Shi W."/>
            <person name="Du L."/>
            <person name="Sun Y."/>
            <person name="Zhan W."/>
            <person name="Jiang J."/>
            <person name="Wang Q."/>
            <person name="Zhang B."/>
            <person name="Ji P."/>
            <person name="Sakyi L.B."/>
            <person name="Cui X."/>
            <person name="Yuan T."/>
            <person name="Jiang B."/>
            <person name="Yang W."/>
            <person name="Lam T.T.-Y."/>
            <person name="Chang Q."/>
            <person name="Ding S."/>
            <person name="Wang X."/>
            <person name="Zhu J."/>
            <person name="Ruan X."/>
            <person name="Zhao L."/>
            <person name="Wei J."/>
            <person name="Que T."/>
            <person name="Du C."/>
            <person name="Cheng J."/>
            <person name="Dai P."/>
            <person name="Han X."/>
            <person name="Huang E."/>
            <person name="Gao Y."/>
            <person name="Liu J."/>
            <person name="Shao H."/>
            <person name="Ye R."/>
            <person name="Li L."/>
            <person name="Wei W."/>
            <person name="Wang X."/>
            <person name="Wang C."/>
            <person name="Huo Q."/>
            <person name="Li W."/>
            <person name="Guo W."/>
            <person name="Chen H."/>
            <person name="Chen S."/>
            <person name="Zhou L."/>
            <person name="Zhou L."/>
            <person name="Ni X."/>
            <person name="Tian J."/>
            <person name="Zhou Y."/>
            <person name="Sheng Y."/>
            <person name="Liu T."/>
            <person name="Pan Y."/>
            <person name="Xia L."/>
            <person name="Li J."/>
            <person name="Zhao F."/>
            <person name="Cao W."/>
        </authorList>
    </citation>
    <scope>NUCLEOTIDE SEQUENCE</scope>
    <source>
        <strain evidence="8">Rsan-2018</strain>
        <tissue evidence="8">Larvae</tissue>
    </source>
</reference>
<evidence type="ECO:0000256" key="2">
    <source>
        <dbReference type="ARBA" id="ARBA00022630"/>
    </source>
</evidence>
<proteinExistence type="predicted"/>
<feature type="domain" description="Oxidoreductase FAD/NAD(P)-binding" evidence="7">
    <location>
        <begin position="109"/>
        <end position="203"/>
    </location>
</feature>
<keyword evidence="6" id="KW-0472">Membrane</keyword>
<dbReference type="Pfam" id="PF00175">
    <property type="entry name" value="NAD_binding_1"/>
    <property type="match status" value="1"/>
</dbReference>
<comment type="caution">
    <text evidence="8">The sequence shown here is derived from an EMBL/GenBank/DDBJ whole genome shotgun (WGS) entry which is preliminary data.</text>
</comment>
<dbReference type="GO" id="GO:0016491">
    <property type="term" value="F:oxidoreductase activity"/>
    <property type="evidence" value="ECO:0007669"/>
    <property type="project" value="UniProtKB-KW"/>
</dbReference>
<dbReference type="AlphaFoldDB" id="A0A9D4SSY9"/>
<evidence type="ECO:0000256" key="3">
    <source>
        <dbReference type="ARBA" id="ARBA00022827"/>
    </source>
</evidence>
<dbReference type="EMBL" id="JABSTV010001252">
    <property type="protein sequence ID" value="KAH7947956.1"/>
    <property type="molecule type" value="Genomic_DNA"/>
</dbReference>
<keyword evidence="6" id="KW-0812">Transmembrane</keyword>
<evidence type="ECO:0000313" key="8">
    <source>
        <dbReference type="EMBL" id="KAH7947956.1"/>
    </source>
</evidence>
<feature type="transmembrane region" description="Helical" evidence="6">
    <location>
        <begin position="12"/>
        <end position="30"/>
    </location>
</feature>
<name>A0A9D4SSY9_RHISA</name>
<protein>
    <recommendedName>
        <fullName evidence="7">Oxidoreductase FAD/NAD(P)-binding domain-containing protein</fullName>
    </recommendedName>
</protein>
<comment type="cofactor">
    <cofactor evidence="1 5">
        <name>FAD</name>
        <dbReference type="ChEBI" id="CHEBI:57692"/>
    </cofactor>
</comment>
<keyword evidence="6" id="KW-1133">Transmembrane helix</keyword>
<dbReference type="Gene3D" id="3.40.50.80">
    <property type="entry name" value="Nucleotide-binding domain of ferredoxin-NADP reductase (FNR) module"/>
    <property type="match status" value="1"/>
</dbReference>
<gene>
    <name evidence="8" type="ORF">HPB52_017212</name>
</gene>
<feature type="binding site" evidence="5">
    <location>
        <position position="117"/>
    </location>
    <ligand>
        <name>FAD</name>
        <dbReference type="ChEBI" id="CHEBI:57692"/>
    </ligand>
</feature>